<evidence type="ECO:0000313" key="1">
    <source>
        <dbReference type="EMBL" id="WEK29698.1"/>
    </source>
</evidence>
<reference evidence="1" key="1">
    <citation type="submission" date="2023-03" db="EMBL/GenBank/DDBJ databases">
        <title>Andean soil-derived lignocellulolytic bacterial consortium as a source of novel taxa and putative plastic-active enzymes.</title>
        <authorList>
            <person name="Diaz-Garcia L."/>
            <person name="Chuvochina M."/>
            <person name="Feuerriegel G."/>
            <person name="Bunk B."/>
            <person name="Sproer C."/>
            <person name="Streit W.R."/>
            <person name="Rodriguez L.M."/>
            <person name="Overmann J."/>
            <person name="Jimenez D.J."/>
        </authorList>
    </citation>
    <scope>NUCLEOTIDE SEQUENCE</scope>
    <source>
        <strain evidence="1">MAG 876</strain>
    </source>
</reference>
<sequence>MNTEGVSESNTSMVASAWSTLSPLNALWGALRGSLEFVVVTTPIMENYWESHVTRFGKAELVRTGVRYTEIYLSQGDEAVIRLRRLGGSGAKQVVAVGAPSPFGDRLRVSVDTDASWLKYDATADGELSMQWTGGASYAFYSPASSRTPAVVPDKFVAHYDQLKKVAITRVPPPQTELPQQIYINVVVQEVEGWPIVFIIKTQLSMSAQSSVASLQGCTYTPQTNEVLSAIPASEFFSDSADGKAPADLQWLSDLLVPPGSLTVTQEKKSAGSWLIQYGQRSRALVGATQESAVSAAYQLTPVARILAAGGSKELVEFTGTPLPNPTWALKGDERGQLEKENNRYFYVPPLSPQPSAKFNDSADMLISPAYRSAVDGLPVATDIVEATGASGSASSVFVTTFVPPTHFIRFARHTTGLQLSLCWFTRNGETQVPAASVKWHRLAGNGAISAEGIFTPASSSPSPVTVLMAEDERDQTEWRYGVIIVPMPMFDTVGLLSLLED</sequence>
<dbReference type="EMBL" id="CP119325">
    <property type="protein sequence ID" value="WEK29698.1"/>
    <property type="molecule type" value="Genomic_DNA"/>
</dbReference>
<dbReference type="AlphaFoldDB" id="A0AAJ5WHC1"/>
<accession>A0AAJ5WHC1</accession>
<dbReference type="Proteomes" id="UP001216329">
    <property type="component" value="Chromosome"/>
</dbReference>
<protein>
    <submittedName>
        <fullName evidence="1">Uncharacterized protein</fullName>
    </submittedName>
</protein>
<proteinExistence type="predicted"/>
<gene>
    <name evidence="1" type="ORF">P0Y58_22810</name>
</gene>
<name>A0AAJ5WHC1_9PSED</name>
<organism evidence="1 2">
    <name type="scientific">Candidatus Pseudomonas phytovorans</name>
    <dbReference type="NCBI Taxonomy" id="3121377"/>
    <lineage>
        <taxon>Bacteria</taxon>
        <taxon>Pseudomonadati</taxon>
        <taxon>Pseudomonadota</taxon>
        <taxon>Gammaproteobacteria</taxon>
        <taxon>Pseudomonadales</taxon>
        <taxon>Pseudomonadaceae</taxon>
        <taxon>Pseudomonas</taxon>
    </lineage>
</organism>
<evidence type="ECO:0000313" key="2">
    <source>
        <dbReference type="Proteomes" id="UP001216329"/>
    </source>
</evidence>